<dbReference type="PANTHER" id="PTHR35889:SF3">
    <property type="entry name" value="F-BOX DOMAIN-CONTAINING PROTEIN"/>
    <property type="match status" value="1"/>
</dbReference>
<dbReference type="InterPro" id="IPR022655">
    <property type="entry name" value="DUF1553"/>
</dbReference>
<feature type="region of interest" description="Disordered" evidence="1">
    <location>
        <begin position="268"/>
        <end position="292"/>
    </location>
</feature>
<evidence type="ECO:0000256" key="1">
    <source>
        <dbReference type="SAM" id="MobiDB-lite"/>
    </source>
</evidence>
<evidence type="ECO:0000259" key="2">
    <source>
        <dbReference type="Pfam" id="PF07587"/>
    </source>
</evidence>
<dbReference type="PANTHER" id="PTHR35889">
    <property type="entry name" value="CYCLOINULO-OLIGOSACCHARIDE FRUCTANOTRANSFERASE-RELATED"/>
    <property type="match status" value="1"/>
</dbReference>
<protein>
    <submittedName>
        <fullName evidence="3">DUF1553 domain-containing protein</fullName>
    </submittedName>
</protein>
<dbReference type="EMBL" id="DSVQ01000019">
    <property type="protein sequence ID" value="HGT41248.1"/>
    <property type="molecule type" value="Genomic_DNA"/>
</dbReference>
<comment type="caution">
    <text evidence="3">The sequence shown here is derived from an EMBL/GenBank/DDBJ whole genome shotgun (WGS) entry which is preliminary data.</text>
</comment>
<name>A0A7C4QTT8_9PLAN</name>
<sequence>MREFYSLYAFFYSAADPAMDRNIRNTDPFLLLTTPEQQAELERLRARQQAANGELQTWLAELPADAASFAAVPQPVTDVWLDDTFPPGIKATSTSRNASTWATLIDEMPPPSGLRALTQASGALYQDRFDAGAWPFVIPEQGRLQVWVHPDRYDPPQALAIVLTTRTKGTRRLDWGDVSKLEAGLKVYGGANAADRPRLGDVPPAGRWTHLDVPVDVLQLPAGEAVTSVALVQYGGRVAWDGLQVTGFRRPIDDPSRSFARWLEFRRGQDTPGLPDDLKSPLKNGPGHQDTTPEHLARLHQFWLTTVARPTTAEWQRRRQAAVQSEVFRLIAEESLPGTFIFKDLPQPREAFVMLRGQYDKPGERVEPNVPEILPPLRVSAGRRPNRLDLAQWFLSPDQPLTARVTVNRFWQQFFGTGLVKTSDDFGTQGELPSHPELLDWLAVWYRERGWNTKELVRLLVTSATFRQSSVVSPEVLARDPENRLYARGPRFRLDAEQIRDNALFVSGLINLKMGGAGVKPYQPPNIWEPVGYSDSNTRHYLQDHGSALYRRSIYCFLKRTAPPPFMSNFDGPNREQFCTRRERSNTPLQALQLLNDVQHFEAARAFAERMLAEGGPTPETRLVYAFRAVLARTPEPDELRVVRQALDDFLARYRTDEPHALEAVSVGESPVRSNAPPAELAAYTMIANLMLNLDETLTRN</sequence>
<accession>A0A7C4QTT8</accession>
<dbReference type="AlphaFoldDB" id="A0A7C4QTT8"/>
<evidence type="ECO:0000313" key="3">
    <source>
        <dbReference type="EMBL" id="HGT41248.1"/>
    </source>
</evidence>
<gene>
    <name evidence="3" type="ORF">ENS64_18525</name>
</gene>
<dbReference type="Pfam" id="PF07587">
    <property type="entry name" value="PSD1"/>
    <property type="match status" value="1"/>
</dbReference>
<reference evidence="3" key="1">
    <citation type="journal article" date="2020" name="mSystems">
        <title>Genome- and Community-Level Interaction Insights into Carbon Utilization and Element Cycling Functions of Hydrothermarchaeota in Hydrothermal Sediment.</title>
        <authorList>
            <person name="Zhou Z."/>
            <person name="Liu Y."/>
            <person name="Xu W."/>
            <person name="Pan J."/>
            <person name="Luo Z.H."/>
            <person name="Li M."/>
        </authorList>
    </citation>
    <scope>NUCLEOTIDE SEQUENCE [LARGE SCALE GENOMIC DNA]</scope>
    <source>
        <strain evidence="3">SpSt-508</strain>
    </source>
</reference>
<organism evidence="3">
    <name type="scientific">Schlesneria paludicola</name>
    <dbReference type="NCBI Taxonomy" id="360056"/>
    <lineage>
        <taxon>Bacteria</taxon>
        <taxon>Pseudomonadati</taxon>
        <taxon>Planctomycetota</taxon>
        <taxon>Planctomycetia</taxon>
        <taxon>Planctomycetales</taxon>
        <taxon>Planctomycetaceae</taxon>
        <taxon>Schlesneria</taxon>
    </lineage>
</organism>
<feature type="domain" description="DUF1553" evidence="2">
    <location>
        <begin position="386"/>
        <end position="645"/>
    </location>
</feature>
<proteinExistence type="predicted"/>